<comment type="caution">
    <text evidence="2">The sequence shown here is derived from an EMBL/GenBank/DDBJ whole genome shotgun (WGS) entry which is preliminary data.</text>
</comment>
<reference evidence="2" key="1">
    <citation type="submission" date="2020-07" db="EMBL/GenBank/DDBJ databases">
        <title>Multicomponent nature underlies the extraordinary mechanical properties of spider dragline silk.</title>
        <authorList>
            <person name="Kono N."/>
            <person name="Nakamura H."/>
            <person name="Mori M."/>
            <person name="Yoshida Y."/>
            <person name="Ohtoshi R."/>
            <person name="Malay A.D."/>
            <person name="Moran D.A.P."/>
            <person name="Tomita M."/>
            <person name="Numata K."/>
            <person name="Arakawa K."/>
        </authorList>
    </citation>
    <scope>NUCLEOTIDE SEQUENCE</scope>
</reference>
<keyword evidence="1" id="KW-1133">Transmembrane helix</keyword>
<organism evidence="2 3">
    <name type="scientific">Trichonephila clavata</name>
    <name type="common">Joro spider</name>
    <name type="synonym">Nephila clavata</name>
    <dbReference type="NCBI Taxonomy" id="2740835"/>
    <lineage>
        <taxon>Eukaryota</taxon>
        <taxon>Metazoa</taxon>
        <taxon>Ecdysozoa</taxon>
        <taxon>Arthropoda</taxon>
        <taxon>Chelicerata</taxon>
        <taxon>Arachnida</taxon>
        <taxon>Araneae</taxon>
        <taxon>Araneomorphae</taxon>
        <taxon>Entelegynae</taxon>
        <taxon>Araneoidea</taxon>
        <taxon>Nephilidae</taxon>
        <taxon>Trichonephila</taxon>
    </lineage>
</organism>
<protein>
    <submittedName>
        <fullName evidence="2">Uncharacterized protein</fullName>
    </submittedName>
</protein>
<evidence type="ECO:0000313" key="2">
    <source>
        <dbReference type="EMBL" id="GFR34022.1"/>
    </source>
</evidence>
<proteinExistence type="predicted"/>
<evidence type="ECO:0000313" key="3">
    <source>
        <dbReference type="Proteomes" id="UP000887116"/>
    </source>
</evidence>
<dbReference type="EMBL" id="BMAO01029806">
    <property type="protein sequence ID" value="GFR34022.1"/>
    <property type="molecule type" value="Genomic_DNA"/>
</dbReference>
<keyword evidence="1" id="KW-0472">Membrane</keyword>
<dbReference type="PROSITE" id="PS51257">
    <property type="entry name" value="PROKAR_LIPOPROTEIN"/>
    <property type="match status" value="1"/>
</dbReference>
<feature type="non-terminal residue" evidence="2">
    <location>
        <position position="1"/>
    </location>
</feature>
<sequence length="73" mass="8339">MDEEESKLWKEALIALTISLSCVFSLGIIIFIKNIIFFKSCSIEAFNCPPLLFYFSALFSIYRQSQPEVPPIS</sequence>
<accession>A0A8X6I229</accession>
<gene>
    <name evidence="2" type="ORF">TNCT_576391</name>
</gene>
<feature type="transmembrane region" description="Helical" evidence="1">
    <location>
        <begin position="12"/>
        <end position="32"/>
    </location>
</feature>
<evidence type="ECO:0000256" key="1">
    <source>
        <dbReference type="SAM" id="Phobius"/>
    </source>
</evidence>
<keyword evidence="3" id="KW-1185">Reference proteome</keyword>
<dbReference type="Proteomes" id="UP000887116">
    <property type="component" value="Unassembled WGS sequence"/>
</dbReference>
<dbReference type="AlphaFoldDB" id="A0A8X6I229"/>
<keyword evidence="1" id="KW-0812">Transmembrane</keyword>
<name>A0A8X6I229_TRICU</name>